<evidence type="ECO:0000313" key="3">
    <source>
        <dbReference type="Proteomes" id="UP000006514"/>
    </source>
</evidence>
<evidence type="ECO:0000313" key="2">
    <source>
        <dbReference type="EMBL" id="EJD36010.1"/>
    </source>
</evidence>
<keyword evidence="3" id="KW-1185">Reference proteome</keyword>
<dbReference type="AlphaFoldDB" id="J0WTV6"/>
<dbReference type="InParanoid" id="J0WTV6"/>
<feature type="region of interest" description="Disordered" evidence="1">
    <location>
        <begin position="316"/>
        <end position="343"/>
    </location>
</feature>
<dbReference type="EMBL" id="JH687873">
    <property type="protein sequence ID" value="EJD36010.1"/>
    <property type="molecule type" value="Genomic_DNA"/>
</dbReference>
<accession>J0WTV6</accession>
<name>J0WTV6_AURST</name>
<proteinExistence type="predicted"/>
<feature type="region of interest" description="Disordered" evidence="1">
    <location>
        <begin position="120"/>
        <end position="140"/>
    </location>
</feature>
<evidence type="ECO:0008006" key="4">
    <source>
        <dbReference type="Google" id="ProtNLM"/>
    </source>
</evidence>
<protein>
    <recommendedName>
        <fullName evidence="4">HNH nuclease domain-containing protein</fullName>
    </recommendedName>
</protein>
<dbReference type="Proteomes" id="UP000006514">
    <property type="component" value="Unassembled WGS sequence"/>
</dbReference>
<reference evidence="3" key="1">
    <citation type="journal article" date="2012" name="Science">
        <title>The Paleozoic origin of enzymatic lignin decomposition reconstructed from 31 fungal genomes.</title>
        <authorList>
            <person name="Floudas D."/>
            <person name="Binder M."/>
            <person name="Riley R."/>
            <person name="Barry K."/>
            <person name="Blanchette R.A."/>
            <person name="Henrissat B."/>
            <person name="Martinez A.T."/>
            <person name="Otillar R."/>
            <person name="Spatafora J.W."/>
            <person name="Yadav J.S."/>
            <person name="Aerts A."/>
            <person name="Benoit I."/>
            <person name="Boyd A."/>
            <person name="Carlson A."/>
            <person name="Copeland A."/>
            <person name="Coutinho P.M."/>
            <person name="de Vries R.P."/>
            <person name="Ferreira P."/>
            <person name="Findley K."/>
            <person name="Foster B."/>
            <person name="Gaskell J."/>
            <person name="Glotzer D."/>
            <person name="Gorecki P."/>
            <person name="Heitman J."/>
            <person name="Hesse C."/>
            <person name="Hori C."/>
            <person name="Igarashi K."/>
            <person name="Jurgens J.A."/>
            <person name="Kallen N."/>
            <person name="Kersten P."/>
            <person name="Kohler A."/>
            <person name="Kuees U."/>
            <person name="Kumar T.K.A."/>
            <person name="Kuo A."/>
            <person name="LaButti K."/>
            <person name="Larrondo L.F."/>
            <person name="Lindquist E."/>
            <person name="Ling A."/>
            <person name="Lombard V."/>
            <person name="Lucas S."/>
            <person name="Lundell T."/>
            <person name="Martin R."/>
            <person name="McLaughlin D.J."/>
            <person name="Morgenstern I."/>
            <person name="Morin E."/>
            <person name="Murat C."/>
            <person name="Nagy L.G."/>
            <person name="Nolan M."/>
            <person name="Ohm R.A."/>
            <person name="Patyshakuliyeva A."/>
            <person name="Rokas A."/>
            <person name="Ruiz-Duenas F.J."/>
            <person name="Sabat G."/>
            <person name="Salamov A."/>
            <person name="Samejima M."/>
            <person name="Schmutz J."/>
            <person name="Slot J.C."/>
            <person name="St John F."/>
            <person name="Stenlid J."/>
            <person name="Sun H."/>
            <person name="Sun S."/>
            <person name="Syed K."/>
            <person name="Tsang A."/>
            <person name="Wiebenga A."/>
            <person name="Young D."/>
            <person name="Pisabarro A."/>
            <person name="Eastwood D.C."/>
            <person name="Martin F."/>
            <person name="Cullen D."/>
            <person name="Grigoriev I.V."/>
            <person name="Hibbett D.S."/>
        </authorList>
    </citation>
    <scope>NUCLEOTIDE SEQUENCE [LARGE SCALE GENOMIC DNA]</scope>
    <source>
        <strain evidence="3">TFB10046</strain>
    </source>
</reference>
<organism evidence="2 3">
    <name type="scientific">Auricularia subglabra (strain TFB-10046 / SS5)</name>
    <name type="common">White-rot fungus</name>
    <name type="synonym">Auricularia delicata (strain TFB10046)</name>
    <dbReference type="NCBI Taxonomy" id="717982"/>
    <lineage>
        <taxon>Eukaryota</taxon>
        <taxon>Fungi</taxon>
        <taxon>Dikarya</taxon>
        <taxon>Basidiomycota</taxon>
        <taxon>Agaricomycotina</taxon>
        <taxon>Agaricomycetes</taxon>
        <taxon>Auriculariales</taxon>
        <taxon>Auriculariaceae</taxon>
        <taxon>Auricularia</taxon>
    </lineage>
</organism>
<gene>
    <name evidence="2" type="ORF">AURDEDRAFT_174931</name>
</gene>
<dbReference type="KEGG" id="adl:AURDEDRAFT_174931"/>
<sequence length="399" mass="44504">MASIAATVAAAEPDMAAEQLKDPSVTFRVPCPPHEESEDDFRLVVPLADLRVLVRRPIRWMHLVAWGILNCHGEVHSSAGVLQDRDMDIDALNDGDEFLFVVNPGETELPLNFVHTRTLDKGTESETSSSDVYPDPAPLDRDSVLNDRDGRLCVFSGYRQAHHAHVLPKPFSQQAGALQALSRDRAFAIEHHLDPATTITMYLGLHYLMDSREAFILATDDIFLRDGDIPQPAGPSCGTASWQTRPQPSGPTNTFIWQILPAHMTGIPHIVRPNERARFRNAASASLPSPSAVNYVYVAGMLDLYLDKNTDSFKLLSRPVSPSPDNKGDSVKRQQCGDTVRHRRSRPCEMDSIELLFRLTHGGRYLDYYDAQRKLVEAEKICAIDKWRLSLPNTDTGET</sequence>
<evidence type="ECO:0000256" key="1">
    <source>
        <dbReference type="SAM" id="MobiDB-lite"/>
    </source>
</evidence>
<dbReference type="OrthoDB" id="3269637at2759"/>